<feature type="transmembrane region" description="Helical" evidence="1">
    <location>
        <begin position="15"/>
        <end position="33"/>
    </location>
</feature>
<evidence type="ECO:0000313" key="2">
    <source>
        <dbReference type="EMBL" id="XDK33543.1"/>
    </source>
</evidence>
<dbReference type="Pfam" id="PF03729">
    <property type="entry name" value="DUF308"/>
    <property type="match status" value="2"/>
</dbReference>
<dbReference type="RefSeq" id="WP_368654221.1">
    <property type="nucleotide sequence ID" value="NZ_CP162599.1"/>
</dbReference>
<feature type="transmembrane region" description="Helical" evidence="1">
    <location>
        <begin position="39"/>
        <end position="57"/>
    </location>
</feature>
<feature type="transmembrane region" description="Helical" evidence="1">
    <location>
        <begin position="69"/>
        <end position="90"/>
    </location>
</feature>
<sequence length="175" mass="19516">MIKIREFKENFQRHAILRAVIFIFIGVAIFINPNGFLHFIGYLIAGYLTLLGVIKIYQSYKFKQQTGTYDIALAIGIILIILAAIFIYFAPTIFSILPFVLGLAIIINGLMHLIVALNLKSTGWTIFCILLMAGGAVLVFNPFQSTLVLFQAFGVILTCIGISEIVGHFQNRENN</sequence>
<name>A0AB39HQU1_9BACI</name>
<keyword evidence="1" id="KW-0812">Transmembrane</keyword>
<reference evidence="2" key="1">
    <citation type="submission" date="2024-07" db="EMBL/GenBank/DDBJ databases">
        <title>Halotolerant mesophilic bacterium Ornithinibacillus sp. 4-3, sp. nov., isolated from soil.</title>
        <authorList>
            <person name="Sidarenka A.V."/>
            <person name="Guliayeva D.E."/>
            <person name="Leanovich S.I."/>
            <person name="Hileuskaya K.S."/>
            <person name="Akhremchuk A.E."/>
            <person name="Sikolenko M.A."/>
            <person name="Valentovich L.N."/>
        </authorList>
    </citation>
    <scope>NUCLEOTIDE SEQUENCE</scope>
    <source>
        <strain evidence="2">4-3</strain>
    </source>
</reference>
<feature type="transmembrane region" description="Helical" evidence="1">
    <location>
        <begin position="124"/>
        <end position="143"/>
    </location>
</feature>
<dbReference type="PANTHER" id="PTHR34989">
    <property type="entry name" value="PROTEIN HDED"/>
    <property type="match status" value="1"/>
</dbReference>
<dbReference type="InterPro" id="IPR052712">
    <property type="entry name" value="Acid_resist_chaperone_HdeD"/>
</dbReference>
<dbReference type="AlphaFoldDB" id="A0AB39HQU1"/>
<protein>
    <submittedName>
        <fullName evidence="2">DUF308 domain-containing protein</fullName>
    </submittedName>
</protein>
<keyword evidence="1" id="KW-0472">Membrane</keyword>
<gene>
    <name evidence="2" type="ORF">AB4Y30_04070</name>
</gene>
<dbReference type="GO" id="GO:0005886">
    <property type="term" value="C:plasma membrane"/>
    <property type="evidence" value="ECO:0007669"/>
    <property type="project" value="TreeGrafter"/>
</dbReference>
<dbReference type="InterPro" id="IPR005325">
    <property type="entry name" value="DUF308_memb"/>
</dbReference>
<keyword evidence="1" id="KW-1133">Transmembrane helix</keyword>
<feature type="transmembrane region" description="Helical" evidence="1">
    <location>
        <begin position="149"/>
        <end position="169"/>
    </location>
</feature>
<proteinExistence type="predicted"/>
<dbReference type="EMBL" id="CP162599">
    <property type="protein sequence ID" value="XDK33543.1"/>
    <property type="molecule type" value="Genomic_DNA"/>
</dbReference>
<organism evidence="2">
    <name type="scientific">Ornithinibacillus sp. 4-3</name>
    <dbReference type="NCBI Taxonomy" id="3231488"/>
    <lineage>
        <taxon>Bacteria</taxon>
        <taxon>Bacillati</taxon>
        <taxon>Bacillota</taxon>
        <taxon>Bacilli</taxon>
        <taxon>Bacillales</taxon>
        <taxon>Bacillaceae</taxon>
        <taxon>Ornithinibacillus</taxon>
    </lineage>
</organism>
<dbReference type="PANTHER" id="PTHR34989:SF1">
    <property type="entry name" value="PROTEIN HDED"/>
    <property type="match status" value="1"/>
</dbReference>
<feature type="transmembrane region" description="Helical" evidence="1">
    <location>
        <begin position="96"/>
        <end position="117"/>
    </location>
</feature>
<accession>A0AB39HQU1</accession>
<evidence type="ECO:0000256" key="1">
    <source>
        <dbReference type="SAM" id="Phobius"/>
    </source>
</evidence>